<dbReference type="AlphaFoldDB" id="A0A517ZQQ4"/>
<dbReference type="InterPro" id="IPR017850">
    <property type="entry name" value="Alkaline_phosphatase_core_sf"/>
</dbReference>
<feature type="chain" id="PRO_5022044084" description="Sulfatase" evidence="1">
    <location>
        <begin position="44"/>
        <end position="457"/>
    </location>
</feature>
<dbReference type="EMBL" id="CP036276">
    <property type="protein sequence ID" value="QDU44829.1"/>
    <property type="molecule type" value="Genomic_DNA"/>
</dbReference>
<evidence type="ECO:0000313" key="3">
    <source>
        <dbReference type="Proteomes" id="UP000319383"/>
    </source>
</evidence>
<reference evidence="2 3" key="1">
    <citation type="submission" date="2019-02" db="EMBL/GenBank/DDBJ databases">
        <title>Deep-cultivation of Planctomycetes and their phenomic and genomic characterization uncovers novel biology.</title>
        <authorList>
            <person name="Wiegand S."/>
            <person name="Jogler M."/>
            <person name="Boedeker C."/>
            <person name="Pinto D."/>
            <person name="Vollmers J."/>
            <person name="Rivas-Marin E."/>
            <person name="Kohn T."/>
            <person name="Peeters S.H."/>
            <person name="Heuer A."/>
            <person name="Rast P."/>
            <person name="Oberbeckmann S."/>
            <person name="Bunk B."/>
            <person name="Jeske O."/>
            <person name="Meyerdierks A."/>
            <person name="Storesund J.E."/>
            <person name="Kallscheuer N."/>
            <person name="Luecker S."/>
            <person name="Lage O.M."/>
            <person name="Pohl T."/>
            <person name="Merkel B.J."/>
            <person name="Hornburger P."/>
            <person name="Mueller R.-W."/>
            <person name="Bruemmer F."/>
            <person name="Labrenz M."/>
            <person name="Spormann A.M."/>
            <person name="Op den Camp H."/>
            <person name="Overmann J."/>
            <person name="Amann R."/>
            <person name="Jetten M.S.M."/>
            <person name="Mascher T."/>
            <person name="Medema M.H."/>
            <person name="Devos D.P."/>
            <person name="Kaster A.-K."/>
            <person name="Ovreas L."/>
            <person name="Rohde M."/>
            <person name="Galperin M.Y."/>
            <person name="Jogler C."/>
        </authorList>
    </citation>
    <scope>NUCLEOTIDE SEQUENCE [LARGE SCALE GENOMIC DNA]</scope>
    <source>
        <strain evidence="2 3">Mal52</strain>
    </source>
</reference>
<dbReference type="KEGG" id="sdyn:Mal52_33150"/>
<dbReference type="Pfam" id="PF07394">
    <property type="entry name" value="DUF1501"/>
    <property type="match status" value="1"/>
</dbReference>
<dbReference type="RefSeq" id="WP_145377119.1">
    <property type="nucleotide sequence ID" value="NZ_CP036276.1"/>
</dbReference>
<accession>A0A517ZQQ4</accession>
<dbReference type="Proteomes" id="UP000319383">
    <property type="component" value="Chromosome"/>
</dbReference>
<dbReference type="PANTHER" id="PTHR43737">
    <property type="entry name" value="BLL7424 PROTEIN"/>
    <property type="match status" value="1"/>
</dbReference>
<organism evidence="2 3">
    <name type="scientific">Symmachiella dynata</name>
    <dbReference type="NCBI Taxonomy" id="2527995"/>
    <lineage>
        <taxon>Bacteria</taxon>
        <taxon>Pseudomonadati</taxon>
        <taxon>Planctomycetota</taxon>
        <taxon>Planctomycetia</taxon>
        <taxon>Planctomycetales</taxon>
        <taxon>Planctomycetaceae</taxon>
        <taxon>Symmachiella</taxon>
    </lineage>
</organism>
<gene>
    <name evidence="2" type="ORF">Mal52_33150</name>
</gene>
<dbReference type="PROSITE" id="PS51318">
    <property type="entry name" value="TAT"/>
    <property type="match status" value="1"/>
</dbReference>
<evidence type="ECO:0000313" key="2">
    <source>
        <dbReference type="EMBL" id="QDU44829.1"/>
    </source>
</evidence>
<dbReference type="InterPro" id="IPR006311">
    <property type="entry name" value="TAT_signal"/>
</dbReference>
<dbReference type="Gene3D" id="3.40.720.10">
    <property type="entry name" value="Alkaline Phosphatase, subunit A"/>
    <property type="match status" value="1"/>
</dbReference>
<evidence type="ECO:0000256" key="1">
    <source>
        <dbReference type="SAM" id="SignalP"/>
    </source>
</evidence>
<name>A0A517ZQQ4_9PLAN</name>
<protein>
    <recommendedName>
        <fullName evidence="4">Sulfatase</fullName>
    </recommendedName>
</protein>
<evidence type="ECO:0008006" key="4">
    <source>
        <dbReference type="Google" id="ProtNLM"/>
    </source>
</evidence>
<dbReference type="PANTHER" id="PTHR43737:SF1">
    <property type="entry name" value="DUF1501 DOMAIN-CONTAINING PROTEIN"/>
    <property type="match status" value="1"/>
</dbReference>
<keyword evidence="1" id="KW-0732">Signal</keyword>
<keyword evidence="3" id="KW-1185">Reference proteome</keyword>
<dbReference type="SUPFAM" id="SSF53649">
    <property type="entry name" value="Alkaline phosphatase-like"/>
    <property type="match status" value="1"/>
</dbReference>
<proteinExistence type="predicted"/>
<sequence length="457" mass="49144" precursor="true">MTRRQKSQPPQSATRHVSRRTLLQATLGCAASAISSNWFPAFAAETADKPRRPGACILLWMSGGPSQIDTFDPKPEHKNGGGRLSIETSVPGIRISENLPQVAKWMKRMAIVRSMSTKEGDHSRGTYVMRTGYRPQGPIQYPAIGALYSKELANEHADLPGYVSISPFRGFNASAYGPGFLGPRYAPLVVGNGGTVRVNGKPSSSLKVENLSLPGTVDVARHDDRLSILSGLEDDFSGSRPGNAVDGHRTAYKNAIRMMRSESIAAFELDGEPDALKQKYGLTEFGMGCLLARRLVERGVPFIEVSLNNAAGNGGSFGWDTHQENLDRVASLCQVLDPAWATLMEDLDERGLLDSTTIIWMGEFGRTPRINSNAGRDHFPAAWSSVLAGGGVKGGRIVGQTSPDGMKVVDRPVNAQDFLGTICGCLGIDSQAENISNVGRPISVVDPEAKPIQEVIA</sequence>
<dbReference type="InterPro" id="IPR010869">
    <property type="entry name" value="DUF1501"/>
</dbReference>
<feature type="signal peptide" evidence="1">
    <location>
        <begin position="1"/>
        <end position="43"/>
    </location>
</feature>